<accession>A0A841RCP4</accession>
<feature type="short sequence motif" description="GXSXG" evidence="4">
    <location>
        <begin position="44"/>
        <end position="48"/>
    </location>
</feature>
<feature type="active site" description="Proton acceptor" evidence="4">
    <location>
        <position position="186"/>
    </location>
</feature>
<reference evidence="6 7" key="1">
    <citation type="submission" date="2020-08" db="EMBL/GenBank/DDBJ databases">
        <title>Genomic Encyclopedia of Type Strains, Phase IV (KMG-IV): sequencing the most valuable type-strain genomes for metagenomic binning, comparative biology and taxonomic classification.</title>
        <authorList>
            <person name="Goeker M."/>
        </authorList>
    </citation>
    <scope>NUCLEOTIDE SEQUENCE [LARGE SCALE GENOMIC DNA]</scope>
    <source>
        <strain evidence="6 7">DSM 2461</strain>
    </source>
</reference>
<feature type="domain" description="PNPLA" evidence="5">
    <location>
        <begin position="13"/>
        <end position="199"/>
    </location>
</feature>
<evidence type="ECO:0000313" key="7">
    <source>
        <dbReference type="Proteomes" id="UP000587760"/>
    </source>
</evidence>
<evidence type="ECO:0000256" key="2">
    <source>
        <dbReference type="ARBA" id="ARBA00022963"/>
    </source>
</evidence>
<evidence type="ECO:0000259" key="5">
    <source>
        <dbReference type="PROSITE" id="PS51635"/>
    </source>
</evidence>
<dbReference type="PROSITE" id="PS51635">
    <property type="entry name" value="PNPLA"/>
    <property type="match status" value="1"/>
</dbReference>
<dbReference type="Proteomes" id="UP000587760">
    <property type="component" value="Unassembled WGS sequence"/>
</dbReference>
<feature type="active site" description="Nucleophile" evidence="4">
    <location>
        <position position="46"/>
    </location>
</feature>
<dbReference type="AlphaFoldDB" id="A0A841RCP4"/>
<feature type="short sequence motif" description="GXGXXG" evidence="4">
    <location>
        <begin position="17"/>
        <end position="22"/>
    </location>
</feature>
<dbReference type="EMBL" id="JACHGJ010000005">
    <property type="protein sequence ID" value="MBB6481007.1"/>
    <property type="molecule type" value="Genomic_DNA"/>
</dbReference>
<dbReference type="GO" id="GO:0016042">
    <property type="term" value="P:lipid catabolic process"/>
    <property type="evidence" value="ECO:0007669"/>
    <property type="project" value="UniProtKB-UniRule"/>
</dbReference>
<name>A0A841RCP4_9SPIO</name>
<sequence length="455" mass="51677">MNWFGKKEEPWCLVLSGGGAKGIYHIGAWRALRELGVEVEAFIGNSIGAIIAGFLAQGNEEDLYFIGDNITVDFLIKIPEELTENGELKMNLKNIPSMREFYRDAIHGGGLDTTPLRKLLDSSIDEEKIRTGGKDLGVVTFNISELKAKEVFVEEMEPGTLVDYLMASSAFPGFHNPVIRGKKYIDGGVYDNIPYRLARARGYRKIITIDISGMGVNKRPNIEGTDTVYIKNSINMGGVLDFNREFLDRFRELGYLDTLKTFGALKGVVYFITPDSKAEKRFTDLLTDPQVVALLTPYLHESDEENHPVEMRVRSILPPSMRHNKGDLLYSLIECCAVIFRLEKIHQYSVNEMIEKIRIRQKEEDRKLSFLDSVKSRSESRQLIKRINKVLKETRVRENLKECPYYNLCLAEKILGGPRGTKGTIIIKGLHSIYPELEGALFFLELINKMLIIKI</sequence>
<organism evidence="6 7">
    <name type="scientific">Spirochaeta isovalerica</name>
    <dbReference type="NCBI Taxonomy" id="150"/>
    <lineage>
        <taxon>Bacteria</taxon>
        <taxon>Pseudomonadati</taxon>
        <taxon>Spirochaetota</taxon>
        <taxon>Spirochaetia</taxon>
        <taxon>Spirochaetales</taxon>
        <taxon>Spirochaetaceae</taxon>
        <taxon>Spirochaeta</taxon>
    </lineage>
</organism>
<dbReference type="SUPFAM" id="SSF52151">
    <property type="entry name" value="FabD/lysophospholipase-like"/>
    <property type="match status" value="1"/>
</dbReference>
<keyword evidence="1 4" id="KW-0378">Hydrolase</keyword>
<dbReference type="InterPro" id="IPR050301">
    <property type="entry name" value="NTE"/>
</dbReference>
<dbReference type="CDD" id="cd07209">
    <property type="entry name" value="Pat_hypo_Ecoli_Z1214_like"/>
    <property type="match status" value="1"/>
</dbReference>
<evidence type="ECO:0000313" key="6">
    <source>
        <dbReference type="EMBL" id="MBB6481007.1"/>
    </source>
</evidence>
<dbReference type="PANTHER" id="PTHR14226">
    <property type="entry name" value="NEUROPATHY TARGET ESTERASE/SWISS CHEESE D.MELANOGASTER"/>
    <property type="match status" value="1"/>
</dbReference>
<keyword evidence="2 4" id="KW-0442">Lipid degradation</keyword>
<dbReference type="GO" id="GO:0016787">
    <property type="term" value="F:hydrolase activity"/>
    <property type="evidence" value="ECO:0007669"/>
    <property type="project" value="UniProtKB-UniRule"/>
</dbReference>
<gene>
    <name evidence="6" type="ORF">HNR50_002680</name>
</gene>
<evidence type="ECO:0000256" key="1">
    <source>
        <dbReference type="ARBA" id="ARBA00022801"/>
    </source>
</evidence>
<keyword evidence="7" id="KW-1185">Reference proteome</keyword>
<dbReference type="InterPro" id="IPR002641">
    <property type="entry name" value="PNPLA_dom"/>
</dbReference>
<dbReference type="RefSeq" id="WP_184747255.1">
    <property type="nucleotide sequence ID" value="NZ_JACHGJ010000005.1"/>
</dbReference>
<protein>
    <submittedName>
        <fullName evidence="6">NTE family protein</fullName>
    </submittedName>
</protein>
<evidence type="ECO:0000256" key="3">
    <source>
        <dbReference type="ARBA" id="ARBA00023098"/>
    </source>
</evidence>
<keyword evidence="3 4" id="KW-0443">Lipid metabolism</keyword>
<evidence type="ECO:0000256" key="4">
    <source>
        <dbReference type="PROSITE-ProRule" id="PRU01161"/>
    </source>
</evidence>
<dbReference type="InterPro" id="IPR016035">
    <property type="entry name" value="Acyl_Trfase/lysoPLipase"/>
</dbReference>
<dbReference type="Gene3D" id="3.40.1090.10">
    <property type="entry name" value="Cytosolic phospholipase A2 catalytic domain"/>
    <property type="match status" value="2"/>
</dbReference>
<dbReference type="PANTHER" id="PTHR14226:SF57">
    <property type="entry name" value="BLR7027 PROTEIN"/>
    <property type="match status" value="1"/>
</dbReference>
<comment type="caution">
    <text evidence="6">The sequence shown here is derived from an EMBL/GenBank/DDBJ whole genome shotgun (WGS) entry which is preliminary data.</text>
</comment>
<dbReference type="Pfam" id="PF01734">
    <property type="entry name" value="Patatin"/>
    <property type="match status" value="1"/>
</dbReference>
<proteinExistence type="predicted"/>
<feature type="short sequence motif" description="DGA/G" evidence="4">
    <location>
        <begin position="186"/>
        <end position="188"/>
    </location>
</feature>